<gene>
    <name evidence="9" type="ORF">PENTCL1PPCAC_16072</name>
</gene>
<evidence type="ECO:0000256" key="3">
    <source>
        <dbReference type="ARBA" id="ARBA00007103"/>
    </source>
</evidence>
<dbReference type="InterPro" id="IPR036052">
    <property type="entry name" value="TrpB-like_PALP_sf"/>
</dbReference>
<keyword evidence="10" id="KW-1185">Reference proteome</keyword>
<dbReference type="GO" id="GO:0030170">
    <property type="term" value="F:pyridoxal phosphate binding"/>
    <property type="evidence" value="ECO:0007669"/>
    <property type="project" value="UniProtKB-ARBA"/>
</dbReference>
<protein>
    <recommendedName>
        <fullName evidence="5">cystathionine beta-synthase</fullName>
        <ecNumber evidence="5">4.2.1.22</ecNumber>
    </recommendedName>
</protein>
<sequence length="273" mass="29854">TIIEPTSGNTGIGLAMVAAVKRYKCIIVMAKHNSKEKVLAIESLGASVIRTPDNIHSDQPDSHIGVALRLHAEIPHSIILDQYTNMGNPMVHYEQTAEEILDAMEDKIDYVVVGTGTGGSATGIAMKVKERIPGCKIVGVDPEGSLLADPSNSHTHYYEVEGIGYDFVPGVLKRDTIDIWHKSTDRESFETARALISQEGIMCGGSSGANVHAALEVAKGLPVDARIVVLLPDGVRNYLTKFLSDEWMFIRGYHLHMDSRRPPLRDQIPADHH</sequence>
<evidence type="ECO:0000256" key="7">
    <source>
        <dbReference type="ARBA" id="ARBA00047490"/>
    </source>
</evidence>
<evidence type="ECO:0000256" key="1">
    <source>
        <dbReference type="ARBA" id="ARBA00001933"/>
    </source>
</evidence>
<keyword evidence="6" id="KW-0663">Pyridoxal phosphate</keyword>
<proteinExistence type="inferred from homology"/>
<comment type="similarity">
    <text evidence="3">Belongs to the cysteine synthase/cystathionine beta-synthase family.</text>
</comment>
<accession>A0AAV5THW5</accession>
<evidence type="ECO:0000259" key="8">
    <source>
        <dbReference type="Pfam" id="PF00291"/>
    </source>
</evidence>
<reference evidence="9" key="1">
    <citation type="submission" date="2023-10" db="EMBL/GenBank/DDBJ databases">
        <title>Genome assembly of Pristionchus species.</title>
        <authorList>
            <person name="Yoshida K."/>
            <person name="Sommer R.J."/>
        </authorList>
    </citation>
    <scope>NUCLEOTIDE SEQUENCE</scope>
    <source>
        <strain evidence="9">RS0144</strain>
    </source>
</reference>
<evidence type="ECO:0000256" key="4">
    <source>
        <dbReference type="ARBA" id="ARBA00011245"/>
    </source>
</evidence>
<comment type="catalytic activity">
    <reaction evidence="7">
        <text>L-homocysteine + L-serine = L,L-cystathionine + H2O</text>
        <dbReference type="Rhea" id="RHEA:10112"/>
        <dbReference type="ChEBI" id="CHEBI:15377"/>
        <dbReference type="ChEBI" id="CHEBI:33384"/>
        <dbReference type="ChEBI" id="CHEBI:58161"/>
        <dbReference type="ChEBI" id="CHEBI:58199"/>
        <dbReference type="EC" id="4.2.1.22"/>
    </reaction>
</comment>
<comment type="cofactor">
    <cofactor evidence="1">
        <name>pyridoxal 5'-phosphate</name>
        <dbReference type="ChEBI" id="CHEBI:597326"/>
    </cofactor>
</comment>
<name>A0AAV5THW5_9BILA</name>
<dbReference type="Pfam" id="PF00291">
    <property type="entry name" value="PALP"/>
    <property type="match status" value="1"/>
</dbReference>
<dbReference type="SUPFAM" id="SSF53686">
    <property type="entry name" value="Tryptophan synthase beta subunit-like PLP-dependent enzymes"/>
    <property type="match status" value="1"/>
</dbReference>
<comment type="pathway">
    <text evidence="2">Amino-acid biosynthesis; L-cysteine biosynthesis; L-cysteine from L-homocysteine and L-serine: step 1/2.</text>
</comment>
<dbReference type="GO" id="GO:0004122">
    <property type="term" value="F:cystathionine beta-synthase activity"/>
    <property type="evidence" value="ECO:0007669"/>
    <property type="project" value="UniProtKB-EC"/>
</dbReference>
<evidence type="ECO:0000256" key="2">
    <source>
        <dbReference type="ARBA" id="ARBA00005003"/>
    </source>
</evidence>
<dbReference type="InterPro" id="IPR001926">
    <property type="entry name" value="TrpB-like_PALP"/>
</dbReference>
<comment type="caution">
    <text evidence="9">The sequence shown here is derived from an EMBL/GenBank/DDBJ whole genome shotgun (WGS) entry which is preliminary data.</text>
</comment>
<evidence type="ECO:0000256" key="5">
    <source>
        <dbReference type="ARBA" id="ARBA00012041"/>
    </source>
</evidence>
<dbReference type="EMBL" id="BTSX01000004">
    <property type="protein sequence ID" value="GMS93897.1"/>
    <property type="molecule type" value="Genomic_DNA"/>
</dbReference>
<organism evidence="9 10">
    <name type="scientific">Pristionchus entomophagus</name>
    <dbReference type="NCBI Taxonomy" id="358040"/>
    <lineage>
        <taxon>Eukaryota</taxon>
        <taxon>Metazoa</taxon>
        <taxon>Ecdysozoa</taxon>
        <taxon>Nematoda</taxon>
        <taxon>Chromadorea</taxon>
        <taxon>Rhabditida</taxon>
        <taxon>Rhabditina</taxon>
        <taxon>Diplogasteromorpha</taxon>
        <taxon>Diplogasteroidea</taxon>
        <taxon>Neodiplogasteridae</taxon>
        <taxon>Pristionchus</taxon>
    </lineage>
</organism>
<comment type="subunit">
    <text evidence="4">Monomer.</text>
</comment>
<dbReference type="FunFam" id="3.40.50.1100:FF:000003">
    <property type="entry name" value="Cystathionine beta-synthase"/>
    <property type="match status" value="1"/>
</dbReference>
<dbReference type="InterPro" id="IPR050214">
    <property type="entry name" value="Cys_Synth/Cystath_Beta-Synth"/>
</dbReference>
<feature type="domain" description="Tryptophan synthase beta chain-like PALP" evidence="8">
    <location>
        <begin position="1"/>
        <end position="233"/>
    </location>
</feature>
<dbReference type="Gene3D" id="3.40.50.1100">
    <property type="match status" value="2"/>
</dbReference>
<dbReference type="GO" id="GO:0019344">
    <property type="term" value="P:cysteine biosynthetic process"/>
    <property type="evidence" value="ECO:0007669"/>
    <property type="project" value="UniProtKB-ARBA"/>
</dbReference>
<evidence type="ECO:0000313" key="9">
    <source>
        <dbReference type="EMBL" id="GMS93897.1"/>
    </source>
</evidence>
<evidence type="ECO:0000256" key="6">
    <source>
        <dbReference type="ARBA" id="ARBA00022898"/>
    </source>
</evidence>
<dbReference type="AlphaFoldDB" id="A0AAV5THW5"/>
<feature type="non-terminal residue" evidence="9">
    <location>
        <position position="1"/>
    </location>
</feature>
<dbReference type="FunFam" id="3.40.50.1100:FF:000118">
    <property type="entry name" value="Related to CYS4-cystathionine beta-synthase"/>
    <property type="match status" value="1"/>
</dbReference>
<dbReference type="Proteomes" id="UP001432027">
    <property type="component" value="Unassembled WGS sequence"/>
</dbReference>
<dbReference type="PANTHER" id="PTHR10314">
    <property type="entry name" value="CYSTATHIONINE BETA-SYNTHASE"/>
    <property type="match status" value="1"/>
</dbReference>
<dbReference type="CDD" id="cd01561">
    <property type="entry name" value="CBS_like"/>
    <property type="match status" value="1"/>
</dbReference>
<dbReference type="EC" id="4.2.1.22" evidence="5"/>
<evidence type="ECO:0000313" key="10">
    <source>
        <dbReference type="Proteomes" id="UP001432027"/>
    </source>
</evidence>